<dbReference type="PROSITE" id="PS01186">
    <property type="entry name" value="EGF_2"/>
    <property type="match status" value="10"/>
</dbReference>
<keyword evidence="9" id="KW-1015">Disulfide bond</keyword>
<feature type="domain" description="Fibronectin type-III" evidence="13">
    <location>
        <begin position="1718"/>
        <end position="1808"/>
    </location>
</feature>
<dbReference type="SMART" id="SM00060">
    <property type="entry name" value="FN3"/>
    <property type="match status" value="25"/>
</dbReference>
<evidence type="ECO:0000256" key="9">
    <source>
        <dbReference type="ARBA" id="ARBA00023157"/>
    </source>
</evidence>
<feature type="domain" description="Fibronectin type-III" evidence="13">
    <location>
        <begin position="3407"/>
        <end position="3496"/>
    </location>
</feature>
<feature type="signal peptide" evidence="12">
    <location>
        <begin position="1"/>
        <end position="18"/>
    </location>
</feature>
<evidence type="ECO:0000313" key="17">
    <source>
        <dbReference type="RefSeq" id="XP_033771396.1"/>
    </source>
</evidence>
<feature type="domain" description="Fibronectin type-III" evidence="13">
    <location>
        <begin position="926"/>
        <end position="1012"/>
    </location>
</feature>
<evidence type="ECO:0000259" key="13">
    <source>
        <dbReference type="PROSITE" id="PS50853"/>
    </source>
</evidence>
<feature type="domain" description="Fibronectin type-III" evidence="13">
    <location>
        <begin position="1619"/>
        <end position="1711"/>
    </location>
</feature>
<evidence type="ECO:0000256" key="7">
    <source>
        <dbReference type="ARBA" id="ARBA00022737"/>
    </source>
</evidence>
<feature type="domain" description="Fibronectin type-III" evidence="13">
    <location>
        <begin position="3214"/>
        <end position="3304"/>
    </location>
</feature>
<dbReference type="PANTHER" id="PTHR46708:SF3">
    <property type="entry name" value="TENASCIN-X"/>
    <property type="match status" value="1"/>
</dbReference>
<feature type="domain" description="Fibronectin type-III" evidence="13">
    <location>
        <begin position="1815"/>
        <end position="1903"/>
    </location>
</feature>
<feature type="compositionally biased region" description="Basic and acidic residues" evidence="11">
    <location>
        <begin position="1058"/>
        <end position="1078"/>
    </location>
</feature>
<dbReference type="InterPro" id="IPR050991">
    <property type="entry name" value="ECM_Regulatory_Proteins"/>
</dbReference>
<keyword evidence="6 12" id="KW-0732">Signal</keyword>
<reference evidence="16 17" key="1">
    <citation type="submission" date="2025-04" db="UniProtKB">
        <authorList>
            <consortium name="RefSeq"/>
        </authorList>
    </citation>
    <scope>IDENTIFICATION</scope>
</reference>
<dbReference type="SMART" id="SM00181">
    <property type="entry name" value="EGF"/>
    <property type="match status" value="23"/>
</dbReference>
<feature type="compositionally biased region" description="Basic and acidic residues" evidence="11">
    <location>
        <begin position="1141"/>
        <end position="1155"/>
    </location>
</feature>
<dbReference type="RefSeq" id="XP_033771395.1">
    <property type="nucleotide sequence ID" value="XM_033915504.1"/>
</dbReference>
<dbReference type="Pfam" id="PF00041">
    <property type="entry name" value="fn3"/>
    <property type="match status" value="24"/>
</dbReference>
<keyword evidence="5" id="KW-0245">EGF-like domain</keyword>
<evidence type="ECO:0000256" key="6">
    <source>
        <dbReference type="ARBA" id="ARBA00022729"/>
    </source>
</evidence>
<feature type="compositionally biased region" description="Polar residues" evidence="11">
    <location>
        <begin position="1172"/>
        <end position="1181"/>
    </location>
</feature>
<evidence type="ECO:0000256" key="4">
    <source>
        <dbReference type="ARBA" id="ARBA00022530"/>
    </source>
</evidence>
<comment type="similarity">
    <text evidence="2">Belongs to the tenascin family.</text>
</comment>
<dbReference type="Proteomes" id="UP000515159">
    <property type="component" value="Chromosome 12"/>
</dbReference>
<feature type="compositionally biased region" description="Low complexity" evidence="11">
    <location>
        <begin position="3568"/>
        <end position="3580"/>
    </location>
</feature>
<feature type="compositionally biased region" description="Basic and acidic residues" evidence="11">
    <location>
        <begin position="1236"/>
        <end position="1253"/>
    </location>
</feature>
<feature type="compositionally biased region" description="Polar residues" evidence="11">
    <location>
        <begin position="1121"/>
        <end position="1131"/>
    </location>
</feature>
<feature type="domain" description="Fibronectin type-III" evidence="13">
    <location>
        <begin position="2560"/>
        <end position="2649"/>
    </location>
</feature>
<dbReference type="FunFam" id="3.90.215.10:FF:000001">
    <property type="entry name" value="Tenascin isoform 1"/>
    <property type="match status" value="1"/>
</dbReference>
<evidence type="ECO:0000256" key="5">
    <source>
        <dbReference type="ARBA" id="ARBA00022536"/>
    </source>
</evidence>
<feature type="region of interest" description="Disordered" evidence="11">
    <location>
        <begin position="1475"/>
        <end position="1508"/>
    </location>
</feature>
<feature type="domain" description="Fibronectin type-III" evidence="13">
    <location>
        <begin position="3584"/>
        <end position="3674"/>
    </location>
</feature>
<dbReference type="PROSITE" id="PS51406">
    <property type="entry name" value="FIBRINOGEN_C_2"/>
    <property type="match status" value="1"/>
</dbReference>
<evidence type="ECO:0000256" key="11">
    <source>
        <dbReference type="SAM" id="MobiDB-lite"/>
    </source>
</evidence>
<dbReference type="CDD" id="cd00054">
    <property type="entry name" value="EGF_CA"/>
    <property type="match status" value="8"/>
</dbReference>
<dbReference type="InterPro" id="IPR036116">
    <property type="entry name" value="FN3_sf"/>
</dbReference>
<dbReference type="Pfam" id="PF23106">
    <property type="entry name" value="EGF_Teneurin"/>
    <property type="match status" value="7"/>
</dbReference>
<dbReference type="Gene3D" id="2.60.40.10">
    <property type="entry name" value="Immunoglobulins"/>
    <property type="match status" value="25"/>
</dbReference>
<evidence type="ECO:0000313" key="16">
    <source>
        <dbReference type="RefSeq" id="XP_033771395.1"/>
    </source>
</evidence>
<feature type="domain" description="Fibronectin type-III" evidence="13">
    <location>
        <begin position="2374"/>
        <end position="2462"/>
    </location>
</feature>
<evidence type="ECO:0000256" key="10">
    <source>
        <dbReference type="ARBA" id="ARBA00023180"/>
    </source>
</evidence>
<accession>A0A6P8NR38</accession>
<dbReference type="Pfam" id="PF00147">
    <property type="entry name" value="Fibrinogen_C"/>
    <property type="match status" value="1"/>
</dbReference>
<evidence type="ECO:0000256" key="2">
    <source>
        <dbReference type="ARBA" id="ARBA00008673"/>
    </source>
</evidence>
<keyword evidence="4" id="KW-0272">Extracellular matrix</keyword>
<feature type="domain" description="Fibronectin type-III" evidence="13">
    <location>
        <begin position="2839"/>
        <end position="2927"/>
    </location>
</feature>
<dbReference type="SUPFAM" id="SSF49265">
    <property type="entry name" value="Fibronectin type III"/>
    <property type="match status" value="21"/>
</dbReference>
<dbReference type="GO" id="GO:0030155">
    <property type="term" value="P:regulation of cell adhesion"/>
    <property type="evidence" value="ECO:0007669"/>
    <property type="project" value="TreeGrafter"/>
</dbReference>
<dbReference type="PROSITE" id="PS00022">
    <property type="entry name" value="EGF_1"/>
    <property type="match status" value="10"/>
</dbReference>
<sequence>MLSHALTVFLTTLVLGAAGLTVFTKQFRSKRATGSNDTDPLMHRASGEHPFGHKLEGEKQMVFTHQINLPSQSCECPDRNLVRTLLSRLEALETQVMALKQTCPGGGGTRPGPGPADARALCAQHGKFDQAACKCQCDAGWKGPTCSEPSCPSDCHGRGTCVDGSCFCQDGFMGESCEETSCPDDCNDQGRCVQGRCVCFRGYTGPSCGDPSCPEDCGSHGRCVQDVCICEEGFSGPDCSTKACPENCRNQGQCFGGKCICDPGFTGPDCGTKTCPENCRNRGRCVNGKCVCDVGFAGPDCSTKSCPENCRNRGRCVNGKCVCISGYTGPDCGARACPENCRNRGQCVNGKCICNPGYTGVSCGNRMCPDNCSNRGRCVDGRCICDTGFSGPNCGTRTCPDNCMSQGQCVDGRCICDTGFTGPNCGTKTCPDNCMDQGQCYNGQCICDTGFTGTNCATRTCPGNCMDQGQCADGRCICDSGFTGPNCASRTCPDNCMDQGQCADGRCICDSGFTGLNCATRTCPDNCMSRGKCVDGECICDSGFTGPNCATRTCPDNCMDRGQCIDGRCICDSSFTGPNCATRTCPDNCMDRGQCVDGRCICDSGFTGPNCATRTCPDNCMDRGQCVDGRCICDSGFTGPNCATRTCPDNCMDQGQCVDGRCICDSGFAGPNCATRTCPDNCMDRGQCVDGRCICDSGLTGPNCVTRTCPDNCMSRGQCVDGQCICKPGYTGQNCGTRTCPNNCSNQGRCENGKCVCDEGYYGPICGNKACSNNCNNRGRCLKGACVCRRGYTGPDCGEAVCPNECSQRGTCQDGKCLCAEGYGGEDCSEEVPAVDGLVVKSREETSATVEWNRPRAPVDGYEISFTPTKEDNGIPPAQLSSTATSFHQTGLAPGQEYKVTIRAQKSQTLGPETTKTFTTPIDAPKALHPTDVTPSSIRLQWERPVASVDRYLITYIPEGGRQKRVQVPAAEDHVQLKDLDSATEYDITVVSQRAREQSKPVSIKVTTVQGSPSTHPIPEITSEHSWVVEEPQPTSKAPEAPTRVTVGQPVPPGQGPLERKPSITTEEKVAVSTDIREGSPNAVDSGGAPSPDGVRREGPQKVVTPGKMPSPMGKERVDITTISRENSQEVTPGKETLSITDERIATTTIKKDGSRVVPPRKKPATDKEKQLVTTNVTAEGSTEKSPAKRPQVIKTDVVTTVITRWESKTDGSQEDRDPTTEDERVVTVINKRPTHTTEKSGDTTTSTRKEPQRPVVPSTSRKEGGPEGEPPETRPSPTKTDILDRDQRKLEKEDPIKMEIPTAKDEKAPGNHTASIGSSAKVLVKPTRIEGHLFKNMIYNISAKLSPFNGTLLQRLESYLKASSYPLRDNQTIKSVAKSIFLYLLQKKPPHITQEVYNRLLELTSEDHRTVQLRTSKISQEHKNTFPGPTEGYRNSEKMIFQEETSKNLQPDIYGHQGGLSSIENIAGPYIEGKHSASEESQERDYRPVSFHATSRPDLKKHSSPEVVDKTPTSIVISLDGLRGHSSNVVVNYKDISSAGPGHQLVFPGDAKTAEIPGLAPGTTYRVDLHGILRGQSSKSYSLLDSTAPGSSHDLTPSRQPPLPPSKLPAGTEAPDVTPESLGELSAANTTSGGLSISWTATPAAFQYFVIRYRDSAAPAPEEIRIPGDERSTELAYLIPSTEYEIQLIGVAEGQPSSPLITRVITAPPGPRDHLNHLGNLTVENKKATSFRLAWKARKGAYDSFLVRYEDTADQLGPQETSVLGDLRSTVVKGLRPDTEYAVSLYGVRNGFLSRPLKTAVTTASLGNDGIQPRIEDLSASDIKGDSVRLSWTVLDGDFDYFLLQYKDPQGQMREQTIRGDLTSTLVSGLRPSQNYTFILCGISDDKRSEPLSIEVTTGSPDYLLPQLGTLSVSDVTENSLQLSWTVLVGDFDSFLLQYRDSEGKTRPQQLSGNLRTATISNLRPAWTYKFNLYGMAAEKHSKPISVEATTAPAVPSALGDLSISDVSQDSLQLSWTVQGKGFDSFLVMYRDSEGRTQRRSVTGDKRTATISGLAPETKYKFHLYGVSGKTHSKPKSAEATTAVASSTKVPPQQPSLGDLSFSDVTEDALRLTWTVPNGGFDSFLIQYRDTEGKPHTIPVSGDLRSTVISGLKPSRKYKFILYGVFDNKRSKPVAVEANTALVEKARLGDLSISNITVDSLQLSWTVPDGNFDSFLIMYRNALGEPQEVTLDGSLRDTTISGLKPAKKYKFILYGVSDDKRSKPASAEAITGKTILIQKAAVGDLSASNVTKDSLQLSWTVQEGKFDSFLIQYKDAEGKPLEVQVDGDHQTTTVLDLKPGKKYKFTLYGVLNNKRTKPLITEATTVSPQIAATLGDLSISNITEDAVQLSWTVQDGEFDSFLIQYTDEEGKTREVPIDEELRSTIISGLEPSKKYNFNLYGVLNHVRSTPVSAEAITAPSKTVTQKATLEDLSISSVTEDSLQLTWTVSDGEFDSFLIQYTDEEGKTREVPIDGELHTTIISGLEPSMKYNFNIYGILNNKPSTPVSAEATTASPKKATLEDLSISNVNKDSLQLSWTVKDGEFDSFLIQYTDEEGKTLEVPVDGELHTTTIPGLEPSMTYKFNIYGILNNEYTAPVSAEATTAAKEETVKKVPVPGDLSVFNITEDSLWLSWTTKDGQFDSFLIQYKDAEGKLQEVPIDGDLHTTLISGLKPFKKYKFNLYGVLENKHSEPVSTEATTVKKTIQKAKLEDLSISDITEDSLRLSWTVQDGNFDSFLILYKNTDGELQEVPIDGKHQTTIITGLKPSKKYKFVLYGVSDNKRSKPVSAEAITVIPKATLGDLSISNITEDSLQLSWTVQDGKFDSFLIQYKDVEGKLQEVPVDGDFDKTTISGLKPSKKYKFSLYGVLNSKRSKPVSAEAITAEKPSGQQPQLRDLSVSDVTEHSIRLSWTVQGGDFDSFLLLYRDQEGRAQKVPVAGNERSVTITGLVPDRRVKFYLHGISGNTRSKPVSVEALTASPTKATPGPPQLQDLTASDITDSSLKLSWTTQDGEFDSFIIQYKNADGELQEVPIDRSQNTATIGGLKSAKKYKFHLYGIVGDRRTQPIFVDATTALTVPSLKDLAVSDITEDTLRLSWTIRDGEFDSFVIQYRDAEGKPQEVPVHRDDNTAIISGLKPAKNYKFTLYGIYDNKRSKPISTEATTDPLKKPLIPPRLRDLEVSDITKNSLQLSWKVQDGVFDSFVVQYKDSENRIHEVPVNGNERSTTILGLLPSHKYKFNLYGITGDTASKPESIEANTAHIAFPEVIGQPATMLDDLYISDVGSNALQLSWEAPKEAFDSFLVQYGVSTAAVPKRETVVAGDLRKILIGGLHPNTKYNFTLSGIQAGQMRANLSTTGQTSRLAELEAPRDLQFSNITETSTTVSWTPPMASVERYKVSFQLAQGGEPQSVNVDSGTTKTTLTGLIPGSRYEVSVMALRGFEESEPLTGFLTTVPDGPTNLRAVNVDDSSALLVWKPPLAAVDSYIIAYEAENAPAVTRTVSGSSSSLPLSGLSVDTEYKVEIHSVRGSNSSSPSSTTFTTGADAPRDLTASEVTPRSALLSWTAPQVKSTGYILTYETPSREKKEVKLAPSVTSLELWDLIPANLYQARLQALRGVVRTAPTSTSFTTGRLRYPFPRDCVEEYLNGITRSRPATIYLGGDQNQPMKVFCDMETDGGGWIVFQRRMNGKTDFWRDWEEYAVGFGNLSQEFWLGNNNLNRLTSQAVFELRVDLHSGNDSVYALYDYFRLEPESKYFRLRLGKYSGTAGDSLSYHIGSVFSTRDRDYNRQILPCAVSYRGAWWYRNCHYSNLNGMYSHSKDHQGITWYSWKGFDFSIPFTEMKLRPRNATALRKL</sequence>
<dbReference type="PROSITE" id="PS50853">
    <property type="entry name" value="FN3"/>
    <property type="match status" value="25"/>
</dbReference>
<dbReference type="CDD" id="cd00063">
    <property type="entry name" value="FN3"/>
    <property type="match status" value="25"/>
</dbReference>
<dbReference type="InterPro" id="IPR003961">
    <property type="entry name" value="FN3_dom"/>
</dbReference>
<feature type="region of interest" description="Disordered" evidence="11">
    <location>
        <begin position="2074"/>
        <end position="2099"/>
    </location>
</feature>
<name>A0A6P8NR38_GEOSA</name>
<feature type="domain" description="Fibronectin type-III" evidence="13">
    <location>
        <begin position="1908"/>
        <end position="1996"/>
    </location>
</feature>
<feature type="compositionally biased region" description="Basic and acidic residues" evidence="11">
    <location>
        <begin position="1282"/>
        <end position="1310"/>
    </location>
</feature>
<evidence type="ECO:0000313" key="18">
    <source>
        <dbReference type="RefSeq" id="XP_033771397.1"/>
    </source>
</evidence>
<dbReference type="InterPro" id="IPR041161">
    <property type="entry name" value="EGF_Tenascin"/>
</dbReference>
<keyword evidence="10" id="KW-0325">Glycoprotein</keyword>
<protein>
    <submittedName>
        <fullName evidence="16 17">Tenascin-X isoform X1</fullName>
    </submittedName>
</protein>
<feature type="compositionally biased region" description="Polar residues" evidence="11">
    <location>
        <begin position="1582"/>
        <end position="1599"/>
    </location>
</feature>
<feature type="domain" description="Fibronectin type-III" evidence="13">
    <location>
        <begin position="1502"/>
        <end position="1591"/>
    </location>
</feature>
<keyword evidence="7" id="KW-0677">Repeat</keyword>
<dbReference type="RefSeq" id="XP_033771397.1">
    <property type="nucleotide sequence ID" value="XM_033915506.1"/>
</dbReference>
<dbReference type="InterPro" id="IPR002181">
    <property type="entry name" value="Fibrinogen_a/b/g_C_dom"/>
</dbReference>
<comment type="subcellular location">
    <subcellularLocation>
        <location evidence="1">Secreted</location>
        <location evidence="1">Extracellular space</location>
        <location evidence="1">Extracellular matrix</location>
    </subcellularLocation>
</comment>
<dbReference type="Pfam" id="PF18720">
    <property type="entry name" value="EGF_Tenascin"/>
    <property type="match status" value="2"/>
</dbReference>
<evidence type="ECO:0000256" key="12">
    <source>
        <dbReference type="SAM" id="SignalP"/>
    </source>
</evidence>
<feature type="region of interest" description="Disordered" evidence="11">
    <location>
        <begin position="1027"/>
        <end position="1315"/>
    </location>
</feature>
<feature type="compositionally biased region" description="Basic and acidic residues" evidence="11">
    <location>
        <begin position="1206"/>
        <end position="1226"/>
    </location>
</feature>
<dbReference type="InterPro" id="IPR013111">
    <property type="entry name" value="EGF_extracell"/>
</dbReference>
<evidence type="ECO:0000256" key="3">
    <source>
        <dbReference type="ARBA" id="ARBA00022525"/>
    </source>
</evidence>
<dbReference type="GO" id="GO:0005615">
    <property type="term" value="C:extracellular space"/>
    <property type="evidence" value="ECO:0007669"/>
    <property type="project" value="TreeGrafter"/>
</dbReference>
<dbReference type="GeneID" id="117346116"/>
<keyword evidence="8" id="KW-0130">Cell adhesion</keyword>
<feature type="domain" description="Fibronectin type-III" evidence="13">
    <location>
        <begin position="2092"/>
        <end position="2187"/>
    </location>
</feature>
<evidence type="ECO:0000256" key="1">
    <source>
        <dbReference type="ARBA" id="ARBA00004498"/>
    </source>
</evidence>
<evidence type="ECO:0000259" key="14">
    <source>
        <dbReference type="PROSITE" id="PS51406"/>
    </source>
</evidence>
<dbReference type="KEGG" id="gsh:117346116"/>
<dbReference type="InterPro" id="IPR036056">
    <property type="entry name" value="Fibrinogen-like_C"/>
</dbReference>
<feature type="domain" description="Fibronectin type-III" evidence="13">
    <location>
        <begin position="3029"/>
        <end position="3116"/>
    </location>
</feature>
<evidence type="ECO:0000313" key="15">
    <source>
        <dbReference type="Proteomes" id="UP000515159"/>
    </source>
</evidence>
<dbReference type="SMART" id="SM00186">
    <property type="entry name" value="FBG"/>
    <property type="match status" value="1"/>
</dbReference>
<feature type="compositionally biased region" description="Basic and acidic residues" evidence="11">
    <location>
        <begin position="1496"/>
        <end position="1508"/>
    </location>
</feature>
<feature type="domain" description="Fibronectin type-III" evidence="13">
    <location>
        <begin position="2749"/>
        <end position="2838"/>
    </location>
</feature>
<dbReference type="Pfam" id="PF25024">
    <property type="entry name" value="EGF_TEN"/>
    <property type="match status" value="2"/>
</dbReference>
<dbReference type="InterPro" id="IPR020837">
    <property type="entry name" value="Fibrinogen_CS"/>
</dbReference>
<feature type="domain" description="Fibronectin type-III" evidence="13">
    <location>
        <begin position="2469"/>
        <end position="2557"/>
    </location>
</feature>
<dbReference type="PROSITE" id="PS00514">
    <property type="entry name" value="FIBRINOGEN_C_1"/>
    <property type="match status" value="1"/>
</dbReference>
<dbReference type="InterPro" id="IPR014716">
    <property type="entry name" value="Fibrinogen_a/b/g_C_1"/>
</dbReference>
<feature type="chain" id="PRO_5044653842" evidence="12">
    <location>
        <begin position="19"/>
        <end position="3892"/>
    </location>
</feature>
<gene>
    <name evidence="16 17 18" type="primary">TNXB</name>
</gene>
<feature type="domain" description="Fibrinogen C-terminal" evidence="14">
    <location>
        <begin position="3670"/>
        <end position="3885"/>
    </location>
</feature>
<feature type="compositionally biased region" description="Low complexity" evidence="11">
    <location>
        <begin position="2079"/>
        <end position="2089"/>
    </location>
</feature>
<feature type="region of interest" description="Disordered" evidence="11">
    <location>
        <begin position="3564"/>
        <end position="3587"/>
    </location>
</feature>
<dbReference type="FunFam" id="2.10.25.10:FF:000001">
    <property type="entry name" value="Tenascin C"/>
    <property type="match status" value="13"/>
</dbReference>
<feature type="domain" description="Fibronectin type-III" evidence="13">
    <location>
        <begin position="2282"/>
        <end position="2370"/>
    </location>
</feature>
<dbReference type="Gene3D" id="3.90.215.10">
    <property type="entry name" value="Gamma Fibrinogen, chain A, domain 1"/>
    <property type="match status" value="1"/>
</dbReference>
<feature type="region of interest" description="Disordered" evidence="11">
    <location>
        <begin position="1582"/>
        <end position="1630"/>
    </location>
</feature>
<feature type="domain" description="Fibronectin type-III" evidence="13">
    <location>
        <begin position="2933"/>
        <end position="3021"/>
    </location>
</feature>
<feature type="compositionally biased region" description="Basic and acidic residues" evidence="11">
    <location>
        <begin position="1475"/>
        <end position="1488"/>
    </location>
</feature>
<feature type="domain" description="Fibronectin type-III" evidence="13">
    <location>
        <begin position="3313"/>
        <end position="3405"/>
    </location>
</feature>
<feature type="domain" description="Fibronectin type-III" evidence="13">
    <location>
        <begin position="834"/>
        <end position="925"/>
    </location>
</feature>
<dbReference type="CDD" id="cd00087">
    <property type="entry name" value="FReD"/>
    <property type="match status" value="1"/>
</dbReference>
<dbReference type="InterPro" id="IPR013783">
    <property type="entry name" value="Ig-like_fold"/>
</dbReference>
<dbReference type="Pfam" id="PF07974">
    <property type="entry name" value="EGF_2"/>
    <property type="match status" value="1"/>
</dbReference>
<organism evidence="15 16">
    <name type="scientific">Geotrypetes seraphini</name>
    <name type="common">Gaboon caecilian</name>
    <name type="synonym">Caecilia seraphini</name>
    <dbReference type="NCBI Taxonomy" id="260995"/>
    <lineage>
        <taxon>Eukaryota</taxon>
        <taxon>Metazoa</taxon>
        <taxon>Chordata</taxon>
        <taxon>Craniata</taxon>
        <taxon>Vertebrata</taxon>
        <taxon>Euteleostomi</taxon>
        <taxon>Amphibia</taxon>
        <taxon>Gymnophiona</taxon>
        <taxon>Geotrypetes</taxon>
    </lineage>
</organism>
<dbReference type="GO" id="GO:0031175">
    <property type="term" value="P:neuron projection development"/>
    <property type="evidence" value="ECO:0007669"/>
    <property type="project" value="TreeGrafter"/>
</dbReference>
<dbReference type="PANTHER" id="PTHR46708">
    <property type="entry name" value="TENASCIN"/>
    <property type="match status" value="1"/>
</dbReference>
<feature type="compositionally biased region" description="Low complexity" evidence="11">
    <location>
        <begin position="1193"/>
        <end position="1204"/>
    </location>
</feature>
<feature type="domain" description="Fibronectin type-III" evidence="13">
    <location>
        <begin position="2188"/>
        <end position="2278"/>
    </location>
</feature>
<feature type="domain" description="Fibronectin type-III" evidence="13">
    <location>
        <begin position="2656"/>
        <end position="2744"/>
    </location>
</feature>
<dbReference type="FunFam" id="2.60.40.10:FF:000701">
    <property type="entry name" value="Tenascin-X"/>
    <property type="match status" value="1"/>
</dbReference>
<feature type="domain" description="Fibronectin type-III" evidence="13">
    <location>
        <begin position="3497"/>
        <end position="3583"/>
    </location>
</feature>
<dbReference type="FunFam" id="2.60.40.10:FF:000099">
    <property type="entry name" value="Fibronectin 1"/>
    <property type="match status" value="1"/>
</dbReference>
<dbReference type="CTD" id="7148"/>
<keyword evidence="15" id="KW-1185">Reference proteome</keyword>
<dbReference type="OrthoDB" id="6130531at2759"/>
<dbReference type="SUPFAM" id="SSF56496">
    <property type="entry name" value="Fibrinogen C-terminal domain-like"/>
    <property type="match status" value="1"/>
</dbReference>
<evidence type="ECO:0000256" key="8">
    <source>
        <dbReference type="ARBA" id="ARBA00022889"/>
    </source>
</evidence>
<feature type="domain" description="Fibronectin type-III" evidence="13">
    <location>
        <begin position="3119"/>
        <end position="3207"/>
    </location>
</feature>
<dbReference type="GO" id="GO:0007155">
    <property type="term" value="P:cell adhesion"/>
    <property type="evidence" value="ECO:0007669"/>
    <property type="project" value="UniProtKB-KW"/>
</dbReference>
<proteinExistence type="inferred from homology"/>
<keyword evidence="3" id="KW-0964">Secreted</keyword>
<feature type="domain" description="Fibronectin type-III" evidence="13">
    <location>
        <begin position="1999"/>
        <end position="2088"/>
    </location>
</feature>
<dbReference type="Gene3D" id="2.10.25.10">
    <property type="entry name" value="Laminin"/>
    <property type="match status" value="22"/>
</dbReference>
<dbReference type="RefSeq" id="XP_033771396.1">
    <property type="nucleotide sequence ID" value="XM_033915505.1"/>
</dbReference>
<dbReference type="InterPro" id="IPR000742">
    <property type="entry name" value="EGF"/>
</dbReference>